<name>A0AAD2Q603_9AGAR</name>
<reference evidence="2" key="1">
    <citation type="submission" date="2023-11" db="EMBL/GenBank/DDBJ databases">
        <authorList>
            <person name="De Vega J J."/>
            <person name="De Vega J J."/>
        </authorList>
    </citation>
    <scope>NUCLEOTIDE SEQUENCE</scope>
</reference>
<accession>A0AAD2Q603</accession>
<feature type="region of interest" description="Disordered" evidence="1">
    <location>
        <begin position="164"/>
        <end position="188"/>
    </location>
</feature>
<evidence type="ECO:0000256" key="1">
    <source>
        <dbReference type="SAM" id="MobiDB-lite"/>
    </source>
</evidence>
<feature type="region of interest" description="Disordered" evidence="1">
    <location>
        <begin position="529"/>
        <end position="592"/>
    </location>
</feature>
<dbReference type="EMBL" id="CAVNYO010000440">
    <property type="protein sequence ID" value="CAK5280058.1"/>
    <property type="molecule type" value="Genomic_DNA"/>
</dbReference>
<feature type="compositionally biased region" description="Low complexity" evidence="1">
    <location>
        <begin position="539"/>
        <end position="553"/>
    </location>
</feature>
<dbReference type="Proteomes" id="UP001295794">
    <property type="component" value="Unassembled WGS sequence"/>
</dbReference>
<dbReference type="AlphaFoldDB" id="A0AAD2Q603"/>
<evidence type="ECO:0000313" key="2">
    <source>
        <dbReference type="EMBL" id="CAK5280058.1"/>
    </source>
</evidence>
<proteinExistence type="predicted"/>
<keyword evidence="3" id="KW-1185">Reference proteome</keyword>
<organism evidence="2 3">
    <name type="scientific">Mycena citricolor</name>
    <dbReference type="NCBI Taxonomy" id="2018698"/>
    <lineage>
        <taxon>Eukaryota</taxon>
        <taxon>Fungi</taxon>
        <taxon>Dikarya</taxon>
        <taxon>Basidiomycota</taxon>
        <taxon>Agaricomycotina</taxon>
        <taxon>Agaricomycetes</taxon>
        <taxon>Agaricomycetidae</taxon>
        <taxon>Agaricales</taxon>
        <taxon>Marasmiineae</taxon>
        <taxon>Mycenaceae</taxon>
        <taxon>Mycena</taxon>
    </lineage>
</organism>
<sequence length="701" mass="76222">MLFQILFRLTYAGSAETYVVSYFGDLLSDRFLSDGAGVETPGVSDGCAGNGSAEHVDLESDDLVCASYPYEVASRGRRVCGGLTRLPSSFLSATPTSLLLFIVMSPINNIRAIPTFIPQDSFSCPTSRTLGKARPARVFLHQGDIFDLDHTTFTFPARSPAISPDYESRPLSPVSDCSSDTSDELPPMSTFTKGFGRARHSVCLGRSGNELGQSSVVGFGRRQHFHRHSIAGPPAVAPSDFPRKTHAKRPLSVAQEHGDMKGRSDRPQMRMSLDLGRPIQTENVAQRPLSILGTALSTGGTSSGVPPRALLLPQYIQMASETAVAEESETEHPRSVTYRLRLKVLKLGLLFIEEMFETDENLTVDVLVDRFKNMPSVAVMPVLDAFKIKPFDLEPVYAAWTPGPTFTGDPKKDAPVDDWLQQVKEGCISHGVPQEYWHTCGQHFMGDKARARLTELKKVMAQVHGGQYRWNWKKFKVAMRNMSWDIDTSETETVKVRGSWWSRKTPKVDEAANPEAFVLCEEPMPMLDRSDTKLSEAGSSESRPTPSRSSTLSFWPIRKQSKDMSTDETLQRPTPRKVQSDDAVVSVSGSKRSNTLAMTSTNKDLPAVPKPGAEGKAPAWLLNATTALDFLSGEHPKVMSTISAILIVAGTIPSLPVITAGAGGAILASSTAHAVGAIAVGLGSWIKTQQEATAAKSHSTA</sequence>
<gene>
    <name evidence="2" type="ORF">MYCIT1_LOCUS30488</name>
</gene>
<protein>
    <submittedName>
        <fullName evidence="2">Uncharacterized protein</fullName>
    </submittedName>
</protein>
<comment type="caution">
    <text evidence="2">The sequence shown here is derived from an EMBL/GenBank/DDBJ whole genome shotgun (WGS) entry which is preliminary data.</text>
</comment>
<evidence type="ECO:0000313" key="3">
    <source>
        <dbReference type="Proteomes" id="UP001295794"/>
    </source>
</evidence>
<feature type="compositionally biased region" description="Basic and acidic residues" evidence="1">
    <location>
        <begin position="256"/>
        <end position="268"/>
    </location>
</feature>
<feature type="region of interest" description="Disordered" evidence="1">
    <location>
        <begin position="248"/>
        <end position="268"/>
    </location>
</feature>